<dbReference type="Proteomes" id="UP000515917">
    <property type="component" value="Chromosome"/>
</dbReference>
<dbReference type="Pfam" id="PF13407">
    <property type="entry name" value="Peripla_BP_4"/>
    <property type="match status" value="1"/>
</dbReference>
<dbReference type="AlphaFoldDB" id="A0A7G3G5D2"/>
<evidence type="ECO:0000256" key="3">
    <source>
        <dbReference type="ARBA" id="ARBA00022729"/>
    </source>
</evidence>
<evidence type="ECO:0000256" key="2">
    <source>
        <dbReference type="ARBA" id="ARBA00007639"/>
    </source>
</evidence>
<protein>
    <submittedName>
        <fullName evidence="6">Sugar ABC transporter substrate-binding protein</fullName>
    </submittedName>
</protein>
<evidence type="ECO:0000313" key="7">
    <source>
        <dbReference type="Proteomes" id="UP000515917"/>
    </source>
</evidence>
<gene>
    <name evidence="6" type="ORF">C1H71_02095</name>
</gene>
<dbReference type="PANTHER" id="PTHR46847:SF2">
    <property type="entry name" value="ABC TRANSPORTER SUGAR-BINDING PROTEIN"/>
    <property type="match status" value="1"/>
</dbReference>
<reference evidence="6 7" key="1">
    <citation type="submission" date="2018-01" db="EMBL/GenBank/DDBJ databases">
        <title>Genome sequence of Iodobacter sp. strain PCH194 isolated from Indian Trans-Himalaya.</title>
        <authorList>
            <person name="Kumar V."/>
            <person name="Thakur V."/>
            <person name="Kumar S."/>
            <person name="Singh D."/>
        </authorList>
    </citation>
    <scope>NUCLEOTIDE SEQUENCE [LARGE SCALE GENOMIC DNA]</scope>
    <source>
        <strain evidence="6 7">PCH194</strain>
    </source>
</reference>
<dbReference type="KEGG" id="ifl:C1H71_02095"/>
<keyword evidence="7" id="KW-1185">Reference proteome</keyword>
<evidence type="ECO:0000256" key="4">
    <source>
        <dbReference type="SAM" id="SignalP"/>
    </source>
</evidence>
<dbReference type="PANTHER" id="PTHR46847">
    <property type="entry name" value="D-ALLOSE-BINDING PERIPLASMIC PROTEIN-RELATED"/>
    <property type="match status" value="1"/>
</dbReference>
<sequence>MSIFRCCCVLILLLSSSPSWAISVLFINPGKTSEAFWVSVSQSMAAAAQDLGMELRIIYAERDHLRMPLLLQQAIDQGAKPDYLIVVNERQMAPPLLAIAERAHIPTLLAFNDLTPEQLMQSGLPREKLKYWIGSLTTDNRQAGYLTGKTLLKRLVQSKKIGIDGRYQLLAMSGDKSTPASQERLLGLQDALQEFPNVELKQVIYGNWSRGLATEQMAVLLDRYPDLAAVWCSNDLMAFGVLSSLERRYGTDHGIFVSAINHSDDAISMIKNGRLTALAAGHFLLGAWSMVLLYDYAHGYDFSAQGTQIQLPMFSLVNANNADLFLSRFSRQGLSHYDFSRYSKAINPKINNYSGQPSVTLDTCVSIGIAGKTNKSRACAQYGKLLIVRSSMK</sequence>
<evidence type="ECO:0000259" key="5">
    <source>
        <dbReference type="Pfam" id="PF13407"/>
    </source>
</evidence>
<feature type="chain" id="PRO_5028918760" evidence="4">
    <location>
        <begin position="22"/>
        <end position="393"/>
    </location>
</feature>
<organism evidence="6 7">
    <name type="scientific">Iodobacter fluviatilis</name>
    <dbReference type="NCBI Taxonomy" id="537"/>
    <lineage>
        <taxon>Bacteria</taxon>
        <taxon>Pseudomonadati</taxon>
        <taxon>Pseudomonadota</taxon>
        <taxon>Betaproteobacteria</taxon>
        <taxon>Neisseriales</taxon>
        <taxon>Chitinibacteraceae</taxon>
        <taxon>Iodobacter</taxon>
    </lineage>
</organism>
<dbReference type="CDD" id="cd06324">
    <property type="entry name" value="PBP1_ABC_sugar_binding-like"/>
    <property type="match status" value="1"/>
</dbReference>
<keyword evidence="3 4" id="KW-0732">Signal</keyword>
<feature type="domain" description="Periplasmic binding protein" evidence="5">
    <location>
        <begin position="26"/>
        <end position="299"/>
    </location>
</feature>
<accession>A0A7G3G5D2</accession>
<dbReference type="SUPFAM" id="SSF53822">
    <property type="entry name" value="Periplasmic binding protein-like I"/>
    <property type="match status" value="1"/>
</dbReference>
<dbReference type="Gene3D" id="3.40.50.2300">
    <property type="match status" value="2"/>
</dbReference>
<dbReference type="InterPro" id="IPR028082">
    <property type="entry name" value="Peripla_BP_I"/>
</dbReference>
<dbReference type="GO" id="GO:0030246">
    <property type="term" value="F:carbohydrate binding"/>
    <property type="evidence" value="ECO:0007669"/>
    <property type="project" value="UniProtKB-ARBA"/>
</dbReference>
<proteinExistence type="inferred from homology"/>
<feature type="signal peptide" evidence="4">
    <location>
        <begin position="1"/>
        <end position="21"/>
    </location>
</feature>
<dbReference type="EMBL" id="CP025781">
    <property type="protein sequence ID" value="QBC42466.1"/>
    <property type="molecule type" value="Genomic_DNA"/>
</dbReference>
<dbReference type="GO" id="GO:0030313">
    <property type="term" value="C:cell envelope"/>
    <property type="evidence" value="ECO:0007669"/>
    <property type="project" value="UniProtKB-SubCell"/>
</dbReference>
<comment type="similarity">
    <text evidence="2">Belongs to the bacterial solute-binding protein 2 family.</text>
</comment>
<name>A0A7G3G5D2_9NEIS</name>
<evidence type="ECO:0000256" key="1">
    <source>
        <dbReference type="ARBA" id="ARBA00004196"/>
    </source>
</evidence>
<comment type="subcellular location">
    <subcellularLocation>
        <location evidence="1">Cell envelope</location>
    </subcellularLocation>
</comment>
<dbReference type="InterPro" id="IPR025997">
    <property type="entry name" value="SBP_2_dom"/>
</dbReference>
<evidence type="ECO:0000313" key="6">
    <source>
        <dbReference type="EMBL" id="QBC42466.1"/>
    </source>
</evidence>